<dbReference type="GO" id="GO:0016301">
    <property type="term" value="F:kinase activity"/>
    <property type="evidence" value="ECO:0007669"/>
    <property type="project" value="UniProtKB-KW"/>
</dbReference>
<keyword evidence="1 8" id="KW-0028">Amino-acid biosynthesis</keyword>
<comment type="caution">
    <text evidence="11">The sequence shown here is derived from an EMBL/GenBank/DDBJ whole genome shotgun (WGS) entry which is preliminary data.</text>
</comment>
<evidence type="ECO:0000313" key="12">
    <source>
        <dbReference type="Proteomes" id="UP001156882"/>
    </source>
</evidence>
<reference evidence="12" key="1">
    <citation type="journal article" date="2019" name="Int. J. Syst. Evol. Microbiol.">
        <title>The Global Catalogue of Microorganisms (GCM) 10K type strain sequencing project: providing services to taxonomists for standard genome sequencing and annotation.</title>
        <authorList>
            <consortium name="The Broad Institute Genomics Platform"/>
            <consortium name="The Broad Institute Genome Sequencing Center for Infectious Disease"/>
            <person name="Wu L."/>
            <person name="Ma J."/>
        </authorList>
    </citation>
    <scope>NUCLEOTIDE SEQUENCE [LARGE SCALE GENOMIC DNA]</scope>
    <source>
        <strain evidence="12">NBRC 101365</strain>
    </source>
</reference>
<keyword evidence="3 8" id="KW-0791">Threonine biosynthesis</keyword>
<organism evidence="11 12">
    <name type="scientific">Labrys miyagiensis</name>
    <dbReference type="NCBI Taxonomy" id="346912"/>
    <lineage>
        <taxon>Bacteria</taxon>
        <taxon>Pseudomonadati</taxon>
        <taxon>Pseudomonadota</taxon>
        <taxon>Alphaproteobacteria</taxon>
        <taxon>Hyphomicrobiales</taxon>
        <taxon>Xanthobacteraceae</taxon>
        <taxon>Labrys</taxon>
    </lineage>
</organism>
<protein>
    <recommendedName>
        <fullName evidence="8 9">Homoserine kinase</fullName>
        <shortName evidence="8">HK</shortName>
        <shortName evidence="8">HSK</shortName>
        <ecNumber evidence="8 9">2.7.1.39</ecNumber>
    </recommendedName>
</protein>
<evidence type="ECO:0000256" key="5">
    <source>
        <dbReference type="ARBA" id="ARBA00022777"/>
    </source>
</evidence>
<evidence type="ECO:0000256" key="7">
    <source>
        <dbReference type="ARBA" id="ARBA00038240"/>
    </source>
</evidence>
<dbReference type="Gene3D" id="3.30.200.20">
    <property type="entry name" value="Phosphorylase Kinase, domain 1"/>
    <property type="match status" value="1"/>
</dbReference>
<accession>A0ABQ6CRY6</accession>
<dbReference type="HAMAP" id="MF_00301">
    <property type="entry name" value="Homoser_kinase_2"/>
    <property type="match status" value="1"/>
</dbReference>
<dbReference type="CDD" id="cd05153">
    <property type="entry name" value="HomoserineK_II"/>
    <property type="match status" value="1"/>
</dbReference>
<name>A0ABQ6CRY6_9HYPH</name>
<dbReference type="EC" id="2.7.1.39" evidence="8 9"/>
<keyword evidence="6 8" id="KW-0067">ATP-binding</keyword>
<feature type="domain" description="Aminoglycoside phosphotransferase" evidence="10">
    <location>
        <begin position="27"/>
        <end position="257"/>
    </location>
</feature>
<evidence type="ECO:0000256" key="4">
    <source>
        <dbReference type="ARBA" id="ARBA00022741"/>
    </source>
</evidence>
<keyword evidence="2 8" id="KW-0808">Transferase</keyword>
<sequence>MAVYTEVNDEDLAGFVAQYDIGGVLACKGIAEGVENTNYILRTEKGAYILTLYEKRVDRTDLPFFMELMEHLSKSGVTCPTPIHRRDGKVLGELAGRPAAIISFLEGVWIKRPSVEHCGAVGRALGAMHNATLSFPMSRPNSLSLAGWLALARQADGRADSVLQGLTATIADELAFHEQHWPRGLPTGVIHADLFPDNVFFLKGKLSGLIDFYFACSDILAYDVAVCLNAWCFEPDHAYNATKGRALLAGYRAVRPLSDAEMNAMPILARGSALRFMLTRLVDWLNVPPGAMVKPKDPLEYWKKLRFHQRVSSPAEYGFDL</sequence>
<dbReference type="Gene3D" id="3.90.1200.10">
    <property type="match status" value="1"/>
</dbReference>
<evidence type="ECO:0000256" key="3">
    <source>
        <dbReference type="ARBA" id="ARBA00022697"/>
    </source>
</evidence>
<keyword evidence="12" id="KW-1185">Reference proteome</keyword>
<dbReference type="SUPFAM" id="SSF56112">
    <property type="entry name" value="Protein kinase-like (PK-like)"/>
    <property type="match status" value="1"/>
</dbReference>
<dbReference type="Pfam" id="PF01636">
    <property type="entry name" value="APH"/>
    <property type="match status" value="1"/>
</dbReference>
<evidence type="ECO:0000259" key="10">
    <source>
        <dbReference type="Pfam" id="PF01636"/>
    </source>
</evidence>
<dbReference type="InterPro" id="IPR050249">
    <property type="entry name" value="Pseudomonas-type_ThrB"/>
</dbReference>
<dbReference type="Proteomes" id="UP001156882">
    <property type="component" value="Unassembled WGS sequence"/>
</dbReference>
<comment type="similarity">
    <text evidence="7 8">Belongs to the pseudomonas-type ThrB family.</text>
</comment>
<dbReference type="RefSeq" id="WP_284315446.1">
    <property type="nucleotide sequence ID" value="NZ_BSPC01000063.1"/>
</dbReference>
<keyword evidence="5 8" id="KW-0418">Kinase</keyword>
<evidence type="ECO:0000256" key="2">
    <source>
        <dbReference type="ARBA" id="ARBA00022679"/>
    </source>
</evidence>
<evidence type="ECO:0000256" key="1">
    <source>
        <dbReference type="ARBA" id="ARBA00022605"/>
    </source>
</evidence>
<evidence type="ECO:0000256" key="9">
    <source>
        <dbReference type="NCBIfam" id="TIGR00938"/>
    </source>
</evidence>
<dbReference type="NCBIfam" id="NF003558">
    <property type="entry name" value="PRK05231.1"/>
    <property type="match status" value="1"/>
</dbReference>
<dbReference type="EMBL" id="BSPC01000063">
    <property type="protein sequence ID" value="GLS22489.1"/>
    <property type="molecule type" value="Genomic_DNA"/>
</dbReference>
<dbReference type="InterPro" id="IPR002575">
    <property type="entry name" value="Aminoglycoside_PTrfase"/>
</dbReference>
<comment type="pathway">
    <text evidence="8">Amino-acid biosynthesis; L-threonine biosynthesis; L-threonine from L-aspartate: step 4/5.</text>
</comment>
<dbReference type="PANTHER" id="PTHR21064:SF6">
    <property type="entry name" value="AMINOGLYCOSIDE PHOSPHOTRANSFERASE DOMAIN-CONTAINING PROTEIN"/>
    <property type="match status" value="1"/>
</dbReference>
<proteinExistence type="inferred from homology"/>
<dbReference type="InterPro" id="IPR011009">
    <property type="entry name" value="Kinase-like_dom_sf"/>
</dbReference>
<comment type="catalytic activity">
    <reaction evidence="8">
        <text>L-homoserine + ATP = O-phospho-L-homoserine + ADP + H(+)</text>
        <dbReference type="Rhea" id="RHEA:13985"/>
        <dbReference type="ChEBI" id="CHEBI:15378"/>
        <dbReference type="ChEBI" id="CHEBI:30616"/>
        <dbReference type="ChEBI" id="CHEBI:57476"/>
        <dbReference type="ChEBI" id="CHEBI:57590"/>
        <dbReference type="ChEBI" id="CHEBI:456216"/>
        <dbReference type="EC" id="2.7.1.39"/>
    </reaction>
</comment>
<dbReference type="NCBIfam" id="TIGR00938">
    <property type="entry name" value="thrB_alt"/>
    <property type="match status" value="1"/>
</dbReference>
<gene>
    <name evidence="8 11" type="primary">thrB</name>
    <name evidence="11" type="ORF">GCM10007874_55070</name>
</gene>
<keyword evidence="4 8" id="KW-0547">Nucleotide-binding</keyword>
<evidence type="ECO:0000313" key="11">
    <source>
        <dbReference type="EMBL" id="GLS22489.1"/>
    </source>
</evidence>
<evidence type="ECO:0000256" key="6">
    <source>
        <dbReference type="ARBA" id="ARBA00022840"/>
    </source>
</evidence>
<dbReference type="PANTHER" id="PTHR21064">
    <property type="entry name" value="AMINOGLYCOSIDE PHOSPHOTRANSFERASE DOMAIN-CONTAINING PROTEIN-RELATED"/>
    <property type="match status" value="1"/>
</dbReference>
<evidence type="ECO:0000256" key="8">
    <source>
        <dbReference type="HAMAP-Rule" id="MF_00301"/>
    </source>
</evidence>
<dbReference type="InterPro" id="IPR005280">
    <property type="entry name" value="Homoserine_kinase_II"/>
</dbReference>